<evidence type="ECO:0000313" key="2">
    <source>
        <dbReference type="Proteomes" id="UP000187526"/>
    </source>
</evidence>
<accession>A0A1R1I7E6</accession>
<dbReference type="AlphaFoldDB" id="A0A1R1I7E6"/>
<reference evidence="1 2" key="1">
    <citation type="submission" date="2016-10" db="EMBL/GenBank/DDBJ databases">
        <title>Alkaliphiles isolated from bioreactors.</title>
        <authorList>
            <person name="Salah Z."/>
            <person name="Rout S.P."/>
            <person name="Humphreys P.N."/>
        </authorList>
    </citation>
    <scope>NUCLEOTIDE SEQUENCE [LARGE SCALE GENOMIC DNA]</scope>
    <source>
        <strain evidence="1 2">ZS02</strain>
    </source>
</reference>
<proteinExistence type="predicted"/>
<name>A0A1R1I7E6_9RHOO</name>
<dbReference type="SUPFAM" id="SSF56059">
    <property type="entry name" value="Glutathione synthetase ATP-binding domain-like"/>
    <property type="match status" value="1"/>
</dbReference>
<dbReference type="RefSeq" id="WP_076092965.1">
    <property type="nucleotide sequence ID" value="NZ_MTHD01000002.1"/>
</dbReference>
<keyword evidence="2" id="KW-1185">Reference proteome</keyword>
<dbReference type="STRING" id="418702.BJN45_05535"/>
<comment type="caution">
    <text evidence="1">The sequence shown here is derived from an EMBL/GenBank/DDBJ whole genome shotgun (WGS) entry which is preliminary data.</text>
</comment>
<sequence>MKTTFDLLAARQPQLFSAADIRVDKAQLAAMAELVGAIETVLALPAFRADVLARAPESARWPVAARSVFMGYDFHLTVDGPKLIEINTNAGGGLLNAYLLAAHGHADEAAGFVAEILDMFRAEWRLERGDAPLTRIAIVDEAPAGQFLAPEFELFRDLFIANGIDAVIADPADFVRDGNRLLHDGKPIDLIYNRLTDFYLDVAVDRNIREVFAAGGVVLTPHPAAHATHADKRHLMLLSDPQKLADLAVDRATQQILLAGVPRTIAVDPAQAETLWAERKRWFFKPPTGFGSRAAYRGDKLTKRVFDEILAGHYIAQEIAPPSEHEVIVNGEPQTMKADFRCFVYDGHIQCVAARLYQGQTTNFRTPGGGFAPVFPA</sequence>
<organism evidence="1 2">
    <name type="scientific">Azonexus hydrophilus</name>
    <dbReference type="NCBI Taxonomy" id="418702"/>
    <lineage>
        <taxon>Bacteria</taxon>
        <taxon>Pseudomonadati</taxon>
        <taxon>Pseudomonadota</taxon>
        <taxon>Betaproteobacteria</taxon>
        <taxon>Rhodocyclales</taxon>
        <taxon>Azonexaceae</taxon>
        <taxon>Azonexus</taxon>
    </lineage>
</organism>
<protein>
    <submittedName>
        <fullName evidence="1">Uncharacterized protein</fullName>
    </submittedName>
</protein>
<dbReference type="EMBL" id="MTHD01000002">
    <property type="protein sequence ID" value="OMG54678.1"/>
    <property type="molecule type" value="Genomic_DNA"/>
</dbReference>
<dbReference type="Proteomes" id="UP000187526">
    <property type="component" value="Unassembled WGS sequence"/>
</dbReference>
<gene>
    <name evidence="1" type="ORF">BJN45_05535</name>
</gene>
<dbReference type="OrthoDB" id="344992at2"/>
<evidence type="ECO:0000313" key="1">
    <source>
        <dbReference type="EMBL" id="OMG54678.1"/>
    </source>
</evidence>